<accession>A0A9W6MRY6</accession>
<dbReference type="Proteomes" id="UP001143400">
    <property type="component" value="Unassembled WGS sequence"/>
</dbReference>
<keyword evidence="4" id="KW-1185">Reference proteome</keyword>
<dbReference type="RefSeq" id="WP_204948867.1">
    <property type="nucleotide sequence ID" value="NZ_BSFF01000002.1"/>
</dbReference>
<dbReference type="InterPro" id="IPR009333">
    <property type="entry name" value="DUF992"/>
</dbReference>
<evidence type="ECO:0008006" key="6">
    <source>
        <dbReference type="Google" id="ProtNLM"/>
    </source>
</evidence>
<organism evidence="2 5">
    <name type="scientific">Methylopila capsulata</name>
    <dbReference type="NCBI Taxonomy" id="61654"/>
    <lineage>
        <taxon>Bacteria</taxon>
        <taxon>Pseudomonadati</taxon>
        <taxon>Pseudomonadota</taxon>
        <taxon>Alphaproteobacteria</taxon>
        <taxon>Hyphomicrobiales</taxon>
        <taxon>Methylopilaceae</taxon>
        <taxon>Methylopila</taxon>
    </lineage>
</organism>
<evidence type="ECO:0000313" key="2">
    <source>
        <dbReference type="EMBL" id="GLK55738.1"/>
    </source>
</evidence>
<dbReference type="EMBL" id="JAFBCY010000001">
    <property type="protein sequence ID" value="MBM7850445.1"/>
    <property type="molecule type" value="Genomic_DNA"/>
</dbReference>
<evidence type="ECO:0000313" key="5">
    <source>
        <dbReference type="Proteomes" id="UP001143400"/>
    </source>
</evidence>
<dbReference type="Pfam" id="PF06186">
    <property type="entry name" value="DUF992"/>
    <property type="match status" value="1"/>
</dbReference>
<proteinExistence type="predicted"/>
<evidence type="ECO:0000256" key="1">
    <source>
        <dbReference type="SAM" id="SignalP"/>
    </source>
</evidence>
<dbReference type="Proteomes" id="UP000758856">
    <property type="component" value="Unassembled WGS sequence"/>
</dbReference>
<name>A0A9W6MRY6_9HYPH</name>
<dbReference type="AlphaFoldDB" id="A0A9W6MRY6"/>
<keyword evidence="1" id="KW-0732">Signal</keyword>
<feature type="chain" id="PRO_5040960425" description="DUF992 domain-containing protein" evidence="1">
    <location>
        <begin position="24"/>
        <end position="173"/>
    </location>
</feature>
<comment type="caution">
    <text evidence="2">The sequence shown here is derived from an EMBL/GenBank/DDBJ whole genome shotgun (WGS) entry which is preliminary data.</text>
</comment>
<reference evidence="2" key="3">
    <citation type="submission" date="2023-01" db="EMBL/GenBank/DDBJ databases">
        <authorList>
            <person name="Sun Q."/>
            <person name="Evtushenko L."/>
        </authorList>
    </citation>
    <scope>NUCLEOTIDE SEQUENCE</scope>
    <source>
        <strain evidence="2">VKM B-1606</strain>
    </source>
</reference>
<dbReference type="EMBL" id="BSFF01000002">
    <property type="protein sequence ID" value="GLK55738.1"/>
    <property type="molecule type" value="Genomic_DNA"/>
</dbReference>
<sequence>MSIRLKTTLAAAALVATGAAASAADFGHPSVVVSKRPAESGVQVGTLSCRSPGGIGWILGSDTELACDYKPIGARHPVDAYLGHISTVGVDVGATGPSVMKWAVISHSSDIGPGDLAGKYRGATASATALIGGGANLLVGGSGTTVSLQPLSLEGQTGIAVSAGYAALTLDPV</sequence>
<reference evidence="2" key="1">
    <citation type="journal article" date="2014" name="Int. J. Syst. Evol. Microbiol.">
        <title>Complete genome sequence of Corynebacterium casei LMG S-19264T (=DSM 44701T), isolated from a smear-ripened cheese.</title>
        <authorList>
            <consortium name="US DOE Joint Genome Institute (JGI-PGF)"/>
            <person name="Walter F."/>
            <person name="Albersmeier A."/>
            <person name="Kalinowski J."/>
            <person name="Ruckert C."/>
        </authorList>
    </citation>
    <scope>NUCLEOTIDE SEQUENCE</scope>
    <source>
        <strain evidence="2">VKM B-1606</strain>
    </source>
</reference>
<evidence type="ECO:0000313" key="3">
    <source>
        <dbReference type="EMBL" id="MBM7850445.1"/>
    </source>
</evidence>
<evidence type="ECO:0000313" key="4">
    <source>
        <dbReference type="Proteomes" id="UP000758856"/>
    </source>
</evidence>
<gene>
    <name evidence="2" type="ORF">GCM10008170_17570</name>
    <name evidence="3" type="ORF">JOD31_000657</name>
</gene>
<protein>
    <recommendedName>
        <fullName evidence="6">DUF992 domain-containing protein</fullName>
    </recommendedName>
</protein>
<feature type="signal peptide" evidence="1">
    <location>
        <begin position="1"/>
        <end position="23"/>
    </location>
</feature>
<reference evidence="3 4" key="2">
    <citation type="submission" date="2021-01" db="EMBL/GenBank/DDBJ databases">
        <title>Genomic Encyclopedia of Type Strains, Phase IV (KMG-IV): sequencing the most valuable type-strain genomes for metagenomic binning, comparative biology and taxonomic classification.</title>
        <authorList>
            <person name="Goeker M."/>
        </authorList>
    </citation>
    <scope>NUCLEOTIDE SEQUENCE [LARGE SCALE GENOMIC DNA]</scope>
    <source>
        <strain evidence="3 4">DSM 6130</strain>
    </source>
</reference>